<dbReference type="EMBL" id="VNFE01000001">
    <property type="protein sequence ID" value="TVU92253.1"/>
    <property type="molecule type" value="Genomic_DNA"/>
</dbReference>
<dbReference type="RefSeq" id="WP_144809965.1">
    <property type="nucleotide sequence ID" value="NZ_VNFE01000001.1"/>
</dbReference>
<protein>
    <submittedName>
        <fullName evidence="1">Uncharacterized protein</fullName>
    </submittedName>
</protein>
<evidence type="ECO:0000313" key="1">
    <source>
        <dbReference type="EMBL" id="TVU92253.1"/>
    </source>
</evidence>
<name>A0A558JF40_9GAMM</name>
<dbReference type="GO" id="GO:0019171">
    <property type="term" value="F:(3R)-hydroxyacyl-[acyl-carrier-protein] dehydratase activity"/>
    <property type="evidence" value="ECO:0007669"/>
    <property type="project" value="TreeGrafter"/>
</dbReference>
<reference evidence="1 2" key="1">
    <citation type="submission" date="2019-07" db="EMBL/GenBank/DDBJ databases">
        <title>Diversity of Bacteria from Kongsfjorden, Arctic.</title>
        <authorList>
            <person name="Yu Y."/>
        </authorList>
    </citation>
    <scope>NUCLEOTIDE SEQUENCE [LARGE SCALE GENOMIC DNA]</scope>
    <source>
        <strain evidence="1 2">SM1922</strain>
    </source>
</reference>
<gene>
    <name evidence="1" type="ORF">FQP89_03755</name>
</gene>
<sequence length="276" mass="31251">MTDDKSEETSLVTMNQYLDKNYAYKIAAMLDIPLSEVQDLNLLPRGWHFPLLGSTTPRHSLREDGFPGFGVPMPDVGLPRILMTGRSVSYKNDIPFNSMIECQSSVSSLEERESNGNRRVFITLTHKLFLLDKHIPCLTEDQFFVMLSNQEKTSPKGRLPSKAYSSKLTLTPDSTMLFQYSALGFNSHKIHIDRQYAKEVEKLPDLVVNGGLSILLIKQFLRNQLEITPKSFNSNHFLPLYCDRPLTISGQKKNNTWEVSLTDNNGFVAVVAKGVY</sequence>
<evidence type="ECO:0000313" key="2">
    <source>
        <dbReference type="Proteomes" id="UP000317288"/>
    </source>
</evidence>
<dbReference type="Gene3D" id="3.10.129.10">
    <property type="entry name" value="Hotdog Thioesterase"/>
    <property type="match status" value="1"/>
</dbReference>
<dbReference type="Proteomes" id="UP000317288">
    <property type="component" value="Unassembled WGS sequence"/>
</dbReference>
<proteinExistence type="predicted"/>
<accession>A0A558JF40</accession>
<dbReference type="InterPro" id="IPR052741">
    <property type="entry name" value="Mitochondrial_HTD2"/>
</dbReference>
<organism evidence="1 2">
    <name type="scientific">Vreelandella titanicae</name>
    <dbReference type="NCBI Taxonomy" id="664683"/>
    <lineage>
        <taxon>Bacteria</taxon>
        <taxon>Pseudomonadati</taxon>
        <taxon>Pseudomonadota</taxon>
        <taxon>Gammaproteobacteria</taxon>
        <taxon>Oceanospirillales</taxon>
        <taxon>Halomonadaceae</taxon>
        <taxon>Vreelandella</taxon>
    </lineage>
</organism>
<dbReference type="AlphaFoldDB" id="A0A558JF40"/>
<comment type="caution">
    <text evidence="1">The sequence shown here is derived from an EMBL/GenBank/DDBJ whole genome shotgun (WGS) entry which is preliminary data.</text>
</comment>
<dbReference type="SUPFAM" id="SSF54637">
    <property type="entry name" value="Thioesterase/thiol ester dehydrase-isomerase"/>
    <property type="match status" value="1"/>
</dbReference>
<dbReference type="PANTHER" id="PTHR28152">
    <property type="entry name" value="HYDROXYACYL-THIOESTER DEHYDRATASE TYPE 2, MITOCHONDRIAL"/>
    <property type="match status" value="1"/>
</dbReference>
<dbReference type="InterPro" id="IPR029069">
    <property type="entry name" value="HotDog_dom_sf"/>
</dbReference>
<dbReference type="PANTHER" id="PTHR28152:SF1">
    <property type="entry name" value="HYDROXYACYL-THIOESTER DEHYDRATASE TYPE 2, MITOCHONDRIAL"/>
    <property type="match status" value="1"/>
</dbReference>